<dbReference type="HOGENOM" id="CLU_001882_4_2_7"/>
<keyword evidence="6 8" id="KW-0030">Aminoacyl-tRNA synthetase</keyword>
<dbReference type="InterPro" id="IPR004499">
    <property type="entry name" value="Pro-tRNA-ligase_IIa_arc-type"/>
</dbReference>
<dbReference type="GO" id="GO:0005737">
    <property type="term" value="C:cytoplasm"/>
    <property type="evidence" value="ECO:0007669"/>
    <property type="project" value="UniProtKB-SubCell"/>
</dbReference>
<keyword evidence="2 8" id="KW-0436">Ligase</keyword>
<dbReference type="InterPro" id="IPR045864">
    <property type="entry name" value="aa-tRNA-synth_II/BPL/LPL"/>
</dbReference>
<dbReference type="HAMAP" id="MF_01571">
    <property type="entry name" value="Pro_tRNA_synth_type3"/>
    <property type="match status" value="1"/>
</dbReference>
<reference evidence="10 11" key="1">
    <citation type="journal article" date="2012" name="Environ. Microbiol.">
        <title>The genome sequence of Desulfatibacillum alkenivorans AK-01: a blueprint for anaerobic alkane oxidation.</title>
        <authorList>
            <person name="Callaghan A.V."/>
            <person name="Morris B.E."/>
            <person name="Pereira I.A."/>
            <person name="McInerney M.J."/>
            <person name="Austin R.N."/>
            <person name="Groves J.T."/>
            <person name="Kukor J.J."/>
            <person name="Suflita J.M."/>
            <person name="Young L.Y."/>
            <person name="Zylstra G.J."/>
            <person name="Wawrik B."/>
        </authorList>
    </citation>
    <scope>NUCLEOTIDE SEQUENCE [LARGE SCALE GENOMIC DNA]</scope>
    <source>
        <strain evidence="10 11">AK-01</strain>
    </source>
</reference>
<keyword evidence="4 8" id="KW-0067">ATP-binding</keyword>
<evidence type="ECO:0000256" key="5">
    <source>
        <dbReference type="ARBA" id="ARBA00022917"/>
    </source>
</evidence>
<dbReference type="GO" id="GO:0006433">
    <property type="term" value="P:prolyl-tRNA aminoacylation"/>
    <property type="evidence" value="ECO:0007669"/>
    <property type="project" value="UniProtKB-UniRule"/>
</dbReference>
<dbReference type="FunFam" id="3.30.930.10:FF:000037">
    <property type="entry name" value="Proline--tRNA ligase"/>
    <property type="match status" value="1"/>
</dbReference>
<dbReference type="CDD" id="cd00778">
    <property type="entry name" value="ProRS_core_arch_euk"/>
    <property type="match status" value="1"/>
</dbReference>
<dbReference type="GO" id="GO:0005524">
    <property type="term" value="F:ATP binding"/>
    <property type="evidence" value="ECO:0007669"/>
    <property type="project" value="UniProtKB-UniRule"/>
</dbReference>
<dbReference type="GO" id="GO:0004827">
    <property type="term" value="F:proline-tRNA ligase activity"/>
    <property type="evidence" value="ECO:0007669"/>
    <property type="project" value="UniProtKB-UniRule"/>
</dbReference>
<dbReference type="InterPro" id="IPR006195">
    <property type="entry name" value="aa-tRNA-synth_II"/>
</dbReference>
<dbReference type="Gene3D" id="3.30.110.30">
    <property type="entry name" value="C-terminal domain of ProRS"/>
    <property type="match status" value="1"/>
</dbReference>
<dbReference type="InterPro" id="IPR033721">
    <property type="entry name" value="ProRS_core_arch_euk"/>
</dbReference>
<dbReference type="Gene3D" id="3.30.930.10">
    <property type="entry name" value="Bira Bifunctional Protein, Domain 2"/>
    <property type="match status" value="1"/>
</dbReference>
<dbReference type="Gene3D" id="3.40.50.800">
    <property type="entry name" value="Anticodon-binding domain"/>
    <property type="match status" value="1"/>
</dbReference>
<dbReference type="InterPro" id="IPR004154">
    <property type="entry name" value="Anticodon-bd"/>
</dbReference>
<dbReference type="Pfam" id="PF09180">
    <property type="entry name" value="ProRS-C_1"/>
    <property type="match status" value="1"/>
</dbReference>
<dbReference type="SUPFAM" id="SSF64586">
    <property type="entry name" value="C-terminal domain of ProRS"/>
    <property type="match status" value="1"/>
</dbReference>
<dbReference type="EC" id="6.1.1.15" evidence="8"/>
<keyword evidence="5 8" id="KW-0648">Protein biosynthesis</keyword>
<evidence type="ECO:0000256" key="1">
    <source>
        <dbReference type="ARBA" id="ARBA00022490"/>
    </source>
</evidence>
<dbReference type="NCBIfam" id="TIGR00408">
    <property type="entry name" value="proS_fam_I"/>
    <property type="match status" value="1"/>
</dbReference>
<dbReference type="Proteomes" id="UP000000739">
    <property type="component" value="Chromosome"/>
</dbReference>
<comment type="catalytic activity">
    <reaction evidence="7 8">
        <text>tRNA(Pro) + L-proline + ATP = L-prolyl-tRNA(Pro) + AMP + diphosphate</text>
        <dbReference type="Rhea" id="RHEA:14305"/>
        <dbReference type="Rhea" id="RHEA-COMP:9700"/>
        <dbReference type="Rhea" id="RHEA-COMP:9702"/>
        <dbReference type="ChEBI" id="CHEBI:30616"/>
        <dbReference type="ChEBI" id="CHEBI:33019"/>
        <dbReference type="ChEBI" id="CHEBI:60039"/>
        <dbReference type="ChEBI" id="CHEBI:78442"/>
        <dbReference type="ChEBI" id="CHEBI:78532"/>
        <dbReference type="ChEBI" id="CHEBI:456215"/>
        <dbReference type="EC" id="6.1.1.15"/>
    </reaction>
</comment>
<dbReference type="InterPro" id="IPR016061">
    <property type="entry name" value="Pro-tRNA_ligase_II_C"/>
</dbReference>
<dbReference type="PANTHER" id="PTHR43382:SF2">
    <property type="entry name" value="BIFUNCTIONAL GLUTAMATE_PROLINE--TRNA LIGASE"/>
    <property type="match status" value="1"/>
</dbReference>
<proteinExistence type="inferred from homology"/>
<dbReference type="SUPFAM" id="SSF55681">
    <property type="entry name" value="Class II aaRS and biotin synthetases"/>
    <property type="match status" value="1"/>
</dbReference>
<evidence type="ECO:0000313" key="11">
    <source>
        <dbReference type="Proteomes" id="UP000000739"/>
    </source>
</evidence>
<dbReference type="RefSeq" id="WP_015949814.1">
    <property type="nucleotide sequence ID" value="NC_011768.1"/>
</dbReference>
<dbReference type="eggNOG" id="COG0442">
    <property type="taxonomic scope" value="Bacteria"/>
</dbReference>
<dbReference type="Pfam" id="PF03129">
    <property type="entry name" value="HGTP_anticodon"/>
    <property type="match status" value="1"/>
</dbReference>
<dbReference type="InterPro" id="IPR036621">
    <property type="entry name" value="Anticodon-bd_dom_sf"/>
</dbReference>
<dbReference type="InterPro" id="IPR017449">
    <property type="entry name" value="Pro-tRNA_synth_II"/>
</dbReference>
<evidence type="ECO:0000256" key="3">
    <source>
        <dbReference type="ARBA" id="ARBA00022741"/>
    </source>
</evidence>
<accession>B8FDZ6</accession>
<comment type="subunit">
    <text evidence="8">Homodimer.</text>
</comment>
<gene>
    <name evidence="8" type="primary">proS</name>
    <name evidence="10" type="ordered locus">Dalk_5106</name>
</gene>
<sequence length="505" mass="57536">MGKQMKTAITPTREEDYPEWYQQVVKASDLAENSPVRGCMVIKPWGYAVWEKIVANLDRMFKETGVKNAYFPLFIPLRFLQKEAKHVEGFATECAVVTHHRLEKGPDGNLVPAGELTEPLIVRPTSETIIGDSFSRWVSSYRDLPILLNQWANVVRWEMRPRVFLRTAEFLWQEGHTVHATSEEAYERTEMMLNVYADFVEEFLAMPVLRGAKSPAERFPGAVDTLCIEAMMQDRKALQAGTSHFLGQNFAVASEIKFQSAEGKEEYAWTTSWGASTRLMGGLIMVHSDDDGLVLPPRIAPAQVVLMPIIKKEETRQAVMDYTNSLADELRALDFHGEKLSVEIDDKDKPGRAWDWIKKGVPIRVEIGPRDMEKNAVFMGRRDTPGHKKESMDRSDFVAKVVDMLDDMTQKLFQKALDHRTEYTEKVDGKDAFYKYFTPKNAEKPEMHGGFALSHWCGEMECEEKIKQDLAVTIRLIPFDAEEEAGECICCGKPSKKRVVFAKSY</sequence>
<dbReference type="InterPro" id="IPR002314">
    <property type="entry name" value="aa-tRNA-synt_IIb"/>
</dbReference>
<evidence type="ECO:0000259" key="9">
    <source>
        <dbReference type="PROSITE" id="PS50862"/>
    </source>
</evidence>
<evidence type="ECO:0000256" key="7">
    <source>
        <dbReference type="ARBA" id="ARBA00047671"/>
    </source>
</evidence>
<dbReference type="GO" id="GO:0017101">
    <property type="term" value="C:aminoacyl-tRNA synthetase multienzyme complex"/>
    <property type="evidence" value="ECO:0007669"/>
    <property type="project" value="TreeGrafter"/>
</dbReference>
<keyword evidence="1 8" id="KW-0963">Cytoplasm</keyword>
<evidence type="ECO:0000256" key="4">
    <source>
        <dbReference type="ARBA" id="ARBA00022840"/>
    </source>
</evidence>
<evidence type="ECO:0000256" key="6">
    <source>
        <dbReference type="ARBA" id="ARBA00023146"/>
    </source>
</evidence>
<evidence type="ECO:0000256" key="8">
    <source>
        <dbReference type="HAMAP-Rule" id="MF_01571"/>
    </source>
</evidence>
<dbReference type="EMBL" id="CP001322">
    <property type="protein sequence ID" value="ACL06777.1"/>
    <property type="molecule type" value="Genomic_DNA"/>
</dbReference>
<dbReference type="SMART" id="SM00946">
    <property type="entry name" value="ProRS-C_1"/>
    <property type="match status" value="1"/>
</dbReference>
<comment type="domain">
    <text evidence="8">Consists of three domains: the N-terminal catalytic domain, the anticodon-binding domain and the C-terminal extension.</text>
</comment>
<comment type="subcellular location">
    <subcellularLocation>
        <location evidence="8">Cytoplasm</location>
    </subcellularLocation>
</comment>
<keyword evidence="3 8" id="KW-0547">Nucleotide-binding</keyword>
<protein>
    <recommendedName>
        <fullName evidence="8">Proline--tRNA ligase</fullName>
        <ecNumber evidence="8">6.1.1.15</ecNumber>
    </recommendedName>
    <alternativeName>
        <fullName evidence="8">Prolyl-tRNA synthetase</fullName>
        <shortName evidence="8">ProRS</shortName>
    </alternativeName>
</protein>
<comment type="similarity">
    <text evidence="8">Belongs to the class-II aminoacyl-tRNA synthetase family. ProS type 3 subfamily.</text>
</comment>
<dbReference type="AlphaFoldDB" id="B8FDZ6"/>
<name>B8FDZ6_DESAL</name>
<feature type="domain" description="Aminoacyl-transfer RNA synthetases class-II family profile" evidence="9">
    <location>
        <begin position="46"/>
        <end position="296"/>
    </location>
</feature>
<organism evidence="10 11">
    <name type="scientific">Desulfatibacillum aliphaticivorans</name>
    <dbReference type="NCBI Taxonomy" id="218208"/>
    <lineage>
        <taxon>Bacteria</taxon>
        <taxon>Pseudomonadati</taxon>
        <taxon>Thermodesulfobacteriota</taxon>
        <taxon>Desulfobacteria</taxon>
        <taxon>Desulfobacterales</taxon>
        <taxon>Desulfatibacillaceae</taxon>
        <taxon>Desulfatibacillum</taxon>
    </lineage>
</organism>
<dbReference type="PANTHER" id="PTHR43382">
    <property type="entry name" value="PROLYL-TRNA SYNTHETASE"/>
    <property type="match status" value="1"/>
</dbReference>
<keyword evidence="11" id="KW-1185">Reference proteome</keyword>
<comment type="function">
    <text evidence="8">Catalyzes the attachment of proline to tRNA(Pro) in a two-step reaction: proline is first activated by ATP to form Pro-AMP and then transferred to the acceptor end of tRNA(Pro).</text>
</comment>
<evidence type="ECO:0000256" key="2">
    <source>
        <dbReference type="ARBA" id="ARBA00022598"/>
    </source>
</evidence>
<dbReference type="PROSITE" id="PS50862">
    <property type="entry name" value="AA_TRNA_LIGASE_II"/>
    <property type="match status" value="1"/>
</dbReference>
<dbReference type="Pfam" id="PF00587">
    <property type="entry name" value="tRNA-synt_2b"/>
    <property type="match status" value="1"/>
</dbReference>
<dbReference type="SUPFAM" id="SSF52954">
    <property type="entry name" value="Class II aaRS ABD-related"/>
    <property type="match status" value="1"/>
</dbReference>
<evidence type="ECO:0000313" key="10">
    <source>
        <dbReference type="EMBL" id="ACL06777.1"/>
    </source>
</evidence>
<dbReference type="CDD" id="cd00862">
    <property type="entry name" value="ProRS_anticodon_zinc"/>
    <property type="match status" value="1"/>
</dbReference>
<dbReference type="KEGG" id="dal:Dalk_5106"/>